<evidence type="ECO:0000313" key="1">
    <source>
        <dbReference type="EMBL" id="TXN35470.1"/>
    </source>
</evidence>
<dbReference type="InterPro" id="IPR045444">
    <property type="entry name" value="DUF6503"/>
</dbReference>
<organism evidence="1 2">
    <name type="scientific">Flagellimonas hymeniacidonis</name>
    <dbReference type="NCBI Taxonomy" id="2603628"/>
    <lineage>
        <taxon>Bacteria</taxon>
        <taxon>Pseudomonadati</taxon>
        <taxon>Bacteroidota</taxon>
        <taxon>Flavobacteriia</taxon>
        <taxon>Flavobacteriales</taxon>
        <taxon>Flavobacteriaceae</taxon>
        <taxon>Flagellimonas</taxon>
    </lineage>
</organism>
<comment type="caution">
    <text evidence="1">The sequence shown here is derived from an EMBL/GenBank/DDBJ whole genome shotgun (WGS) entry which is preliminary data.</text>
</comment>
<keyword evidence="2" id="KW-1185">Reference proteome</keyword>
<protein>
    <submittedName>
        <fullName evidence="1">Deoxyribose-phosphate aldolase</fullName>
    </submittedName>
</protein>
<name>A0A5C8V1J0_9FLAO</name>
<dbReference type="EMBL" id="VRUR01000002">
    <property type="protein sequence ID" value="TXN35470.1"/>
    <property type="molecule type" value="Genomic_DNA"/>
</dbReference>
<dbReference type="Pfam" id="PF20113">
    <property type="entry name" value="DUF6503"/>
    <property type="match status" value="1"/>
</dbReference>
<dbReference type="AlphaFoldDB" id="A0A5C8V1J0"/>
<proteinExistence type="predicted"/>
<dbReference type="RefSeq" id="WP_147744201.1">
    <property type="nucleotide sequence ID" value="NZ_VRUR01000002.1"/>
</dbReference>
<dbReference type="Proteomes" id="UP000321456">
    <property type="component" value="Unassembled WGS sequence"/>
</dbReference>
<reference evidence="1 2" key="1">
    <citation type="submission" date="2019-08" db="EMBL/GenBank/DDBJ databases">
        <title>Professor.</title>
        <authorList>
            <person name="Park J.S."/>
        </authorList>
    </citation>
    <scope>NUCLEOTIDE SEQUENCE [LARGE SCALE GENOMIC DNA]</scope>
    <source>
        <strain evidence="1 2">176CP5-101</strain>
    </source>
</reference>
<sequence length="247" mass="28716">MKRIFIGIVFLFSLACKEKPKTSYTVQEIIDKSIEDSGGMHYIDHNTSFVFRNRKYVSQNDQGKKILKRISFLDSITITDEKTNAVFQRFINDSLVKLSDSIANRYANSVNSVHYFARLPYGLNDGAVHKKILGEESIKGVNYYKIEVTFDQDNGGEDFDDVYVYWFNKETFKPDYLAYDFHVNGGGQRFREAYNERYVNGIRFVDYNNFKTKTKGIPIYEIGQLFEKGELELLSKIELSEVEVNKN</sequence>
<evidence type="ECO:0000313" key="2">
    <source>
        <dbReference type="Proteomes" id="UP000321456"/>
    </source>
</evidence>
<gene>
    <name evidence="1" type="ORF">FVB32_12870</name>
</gene>
<dbReference type="PROSITE" id="PS51257">
    <property type="entry name" value="PROKAR_LIPOPROTEIN"/>
    <property type="match status" value="1"/>
</dbReference>
<accession>A0A5C8V1J0</accession>